<reference evidence="3" key="1">
    <citation type="journal article" date="2015" name="PLoS Genet.">
        <title>The dynamic genome and transcriptome of the human fungal pathogen Blastomyces and close relative Emmonsia.</title>
        <authorList>
            <person name="Munoz J.F."/>
            <person name="Gauthier G.M."/>
            <person name="Desjardins C.A."/>
            <person name="Gallo J.E."/>
            <person name="Holder J."/>
            <person name="Sullivan T.D."/>
            <person name="Marty A.J."/>
            <person name="Carmen J.C."/>
            <person name="Chen Z."/>
            <person name="Ding L."/>
            <person name="Gujja S."/>
            <person name="Magrini V."/>
            <person name="Misas E."/>
            <person name="Mitreva M."/>
            <person name="Priest M."/>
            <person name="Saif S."/>
            <person name="Whiston E.A."/>
            <person name="Young S."/>
            <person name="Zeng Q."/>
            <person name="Goldman W.E."/>
            <person name="Mardis E.R."/>
            <person name="Taylor J.W."/>
            <person name="McEwen J.G."/>
            <person name="Clay O.K."/>
            <person name="Klein B.S."/>
            <person name="Cuomo C.A."/>
        </authorList>
    </citation>
    <scope>NUCLEOTIDE SEQUENCE [LARGE SCALE GENOMIC DNA]</scope>
    <source>
        <strain evidence="3">UAMH 139</strain>
    </source>
</reference>
<proteinExistence type="predicted"/>
<dbReference type="AlphaFoldDB" id="A0A0H1B2Y7"/>
<sequence length="87" mass="9741">MQPPTTRIEWVKFGIDQGVRVKATPPGHQSLQGSDQSQGSLELKPVVDEREPLLSSLSVLQVYRTMINSFMQTFLVTTDNDQPCHVT</sequence>
<dbReference type="Proteomes" id="UP000053573">
    <property type="component" value="Unassembled WGS sequence"/>
</dbReference>
<comment type="caution">
    <text evidence="2">The sequence shown here is derived from an EMBL/GenBank/DDBJ whole genome shotgun (WGS) entry which is preliminary data.</text>
</comment>
<gene>
    <name evidence="2" type="ORF">EMPG_11184</name>
</gene>
<organism evidence="2 3">
    <name type="scientific">Blastomyces silverae</name>
    <dbReference type="NCBI Taxonomy" id="2060906"/>
    <lineage>
        <taxon>Eukaryota</taxon>
        <taxon>Fungi</taxon>
        <taxon>Dikarya</taxon>
        <taxon>Ascomycota</taxon>
        <taxon>Pezizomycotina</taxon>
        <taxon>Eurotiomycetes</taxon>
        <taxon>Eurotiomycetidae</taxon>
        <taxon>Onygenales</taxon>
        <taxon>Ajellomycetaceae</taxon>
        <taxon>Blastomyces</taxon>
    </lineage>
</organism>
<name>A0A0H1B2Y7_9EURO</name>
<protein>
    <submittedName>
        <fullName evidence="2">Uncharacterized protein</fullName>
    </submittedName>
</protein>
<keyword evidence="3" id="KW-1185">Reference proteome</keyword>
<dbReference type="EMBL" id="LDEV01003700">
    <property type="protein sequence ID" value="KLJ05337.1"/>
    <property type="molecule type" value="Genomic_DNA"/>
</dbReference>
<feature type="region of interest" description="Disordered" evidence="1">
    <location>
        <begin position="21"/>
        <end position="41"/>
    </location>
</feature>
<evidence type="ECO:0000313" key="3">
    <source>
        <dbReference type="Proteomes" id="UP000053573"/>
    </source>
</evidence>
<accession>A0A0H1B2Y7</accession>
<evidence type="ECO:0000313" key="2">
    <source>
        <dbReference type="EMBL" id="KLJ05337.1"/>
    </source>
</evidence>
<evidence type="ECO:0000256" key="1">
    <source>
        <dbReference type="SAM" id="MobiDB-lite"/>
    </source>
</evidence>
<feature type="compositionally biased region" description="Low complexity" evidence="1">
    <location>
        <begin position="29"/>
        <end position="41"/>
    </location>
</feature>